<keyword evidence="3" id="KW-0449">Lipoprotein</keyword>
<dbReference type="PANTHER" id="PTHR33393:SF13">
    <property type="entry name" value="PGA BIOSYNTHESIS PROTEIN CAPA"/>
    <property type="match status" value="1"/>
</dbReference>
<evidence type="ECO:0000256" key="1">
    <source>
        <dbReference type="ARBA" id="ARBA00005662"/>
    </source>
</evidence>
<proteinExistence type="inferred from homology"/>
<dbReference type="SUPFAM" id="SSF56300">
    <property type="entry name" value="Metallo-dependent phosphatases"/>
    <property type="match status" value="1"/>
</dbReference>
<feature type="domain" description="Capsule synthesis protein CapA" evidence="2">
    <location>
        <begin position="49"/>
        <end position="276"/>
    </location>
</feature>
<comment type="caution">
    <text evidence="3">The sequence shown here is derived from an EMBL/GenBank/DDBJ whole genome shotgun (WGS) entry which is preliminary data.</text>
</comment>
<gene>
    <name evidence="3" type="ORF">GCM10011351_07810</name>
</gene>
<dbReference type="RefSeq" id="WP_117153178.1">
    <property type="nucleotide sequence ID" value="NZ_BMLG01000002.1"/>
</dbReference>
<sequence length="370" mass="41726">MFIGKEKVTYAYSALFTPKSTEPLLVQDFIFKKVYFKPITALSFRTELTISAAGDVTIGSDDSFGYHGTFHHEMDNQGVDFFGKNVKSIFENDDLTIVNLETTLTDSNQKASKKFRFKGKPAYTEILTSSSIEAVNLANNHTFDYLQKGYDDTIANLEKYQVNSFGYDRLLLKEIKGITVGAIGYKGWLDSADVRETIQKDITTLRDNGAQLIIANFHWGDERQYHPNATQKALGRFAIDAGADLVLGHHPHVVQGVENYKDKFIIYSLGNFMFGGNRNPSDKDTFIFQQTFHFSFNSLTNKKDIKIIPTRISSTTARNNYQPTQLEGADADRLINKILTLSADLNIDDRVPNNAYTLLDNVAYLIEDPE</sequence>
<reference evidence="3" key="1">
    <citation type="journal article" date="2014" name="Int. J. Syst. Evol. Microbiol.">
        <title>Complete genome sequence of Corynebacterium casei LMG S-19264T (=DSM 44701T), isolated from a smear-ripened cheese.</title>
        <authorList>
            <consortium name="US DOE Joint Genome Institute (JGI-PGF)"/>
            <person name="Walter F."/>
            <person name="Albersmeier A."/>
            <person name="Kalinowski J."/>
            <person name="Ruckert C."/>
        </authorList>
    </citation>
    <scope>NUCLEOTIDE SEQUENCE</scope>
    <source>
        <strain evidence="3">CGMCC 1.6333</strain>
    </source>
</reference>
<evidence type="ECO:0000313" key="3">
    <source>
        <dbReference type="EMBL" id="GGM24486.1"/>
    </source>
</evidence>
<reference evidence="3" key="2">
    <citation type="submission" date="2020-09" db="EMBL/GenBank/DDBJ databases">
        <authorList>
            <person name="Sun Q."/>
            <person name="Zhou Y."/>
        </authorList>
    </citation>
    <scope>NUCLEOTIDE SEQUENCE</scope>
    <source>
        <strain evidence="3">CGMCC 1.6333</strain>
    </source>
</reference>
<dbReference type="InterPro" id="IPR052169">
    <property type="entry name" value="CW_Biosynth-Accessory"/>
</dbReference>
<accession>A0A917TJE2</accession>
<protein>
    <submittedName>
        <fullName evidence="3">Lipoprotein</fullName>
    </submittedName>
</protein>
<keyword evidence="4" id="KW-1185">Reference proteome</keyword>
<dbReference type="Proteomes" id="UP000618460">
    <property type="component" value="Unassembled WGS sequence"/>
</dbReference>
<dbReference type="OrthoDB" id="9810906at2"/>
<name>A0A917TJE2_9BACI</name>
<dbReference type="Gene3D" id="3.60.21.10">
    <property type="match status" value="1"/>
</dbReference>
<dbReference type="Pfam" id="PF09587">
    <property type="entry name" value="PGA_cap"/>
    <property type="match status" value="1"/>
</dbReference>
<dbReference type="InterPro" id="IPR019079">
    <property type="entry name" value="Capsule_synth_CapA"/>
</dbReference>
<dbReference type="CDD" id="cd07381">
    <property type="entry name" value="MPP_CapA"/>
    <property type="match status" value="1"/>
</dbReference>
<comment type="similarity">
    <text evidence="1">Belongs to the CapA family.</text>
</comment>
<organism evidence="3 4">
    <name type="scientific">Paraliobacillus quinghaiensis</name>
    <dbReference type="NCBI Taxonomy" id="470815"/>
    <lineage>
        <taxon>Bacteria</taxon>
        <taxon>Bacillati</taxon>
        <taxon>Bacillota</taxon>
        <taxon>Bacilli</taxon>
        <taxon>Bacillales</taxon>
        <taxon>Bacillaceae</taxon>
        <taxon>Paraliobacillus</taxon>
    </lineage>
</organism>
<dbReference type="AlphaFoldDB" id="A0A917TJE2"/>
<dbReference type="InterPro" id="IPR029052">
    <property type="entry name" value="Metallo-depent_PP-like"/>
</dbReference>
<dbReference type="SMART" id="SM00854">
    <property type="entry name" value="PGA_cap"/>
    <property type="match status" value="1"/>
</dbReference>
<dbReference type="EMBL" id="BMLG01000002">
    <property type="protein sequence ID" value="GGM24486.1"/>
    <property type="molecule type" value="Genomic_DNA"/>
</dbReference>
<evidence type="ECO:0000259" key="2">
    <source>
        <dbReference type="SMART" id="SM00854"/>
    </source>
</evidence>
<evidence type="ECO:0000313" key="4">
    <source>
        <dbReference type="Proteomes" id="UP000618460"/>
    </source>
</evidence>
<dbReference type="PANTHER" id="PTHR33393">
    <property type="entry name" value="POLYGLUTAMINE SYNTHESIS ACCESSORY PROTEIN RV0574C-RELATED"/>
    <property type="match status" value="1"/>
</dbReference>